<dbReference type="Proteomes" id="UP001157418">
    <property type="component" value="Unassembled WGS sequence"/>
</dbReference>
<keyword evidence="3" id="KW-1185">Reference proteome</keyword>
<dbReference type="AlphaFoldDB" id="A0AAU9MVY5"/>
<feature type="domain" description="Transposase (putative) gypsy type" evidence="1">
    <location>
        <begin position="46"/>
        <end position="110"/>
    </location>
</feature>
<gene>
    <name evidence="2" type="ORF">LVIROSA_LOCUS18682</name>
</gene>
<evidence type="ECO:0000313" key="2">
    <source>
        <dbReference type="EMBL" id="CAH1431994.1"/>
    </source>
</evidence>
<proteinExistence type="predicted"/>
<dbReference type="Pfam" id="PF04195">
    <property type="entry name" value="Transposase_28"/>
    <property type="match status" value="1"/>
</dbReference>
<accession>A0AAU9MVY5</accession>
<name>A0AAU9MVY5_9ASTR</name>
<dbReference type="EMBL" id="CAKMRJ010003334">
    <property type="protein sequence ID" value="CAH1431994.1"/>
    <property type="molecule type" value="Genomic_DNA"/>
</dbReference>
<comment type="caution">
    <text evidence="2">The sequence shown here is derived from an EMBL/GenBank/DDBJ whole genome shotgun (WGS) entry which is preliminary data.</text>
</comment>
<dbReference type="InterPro" id="IPR007321">
    <property type="entry name" value="Transposase_28"/>
</dbReference>
<protein>
    <recommendedName>
        <fullName evidence="1">Transposase (putative) gypsy type domain-containing protein</fullName>
    </recommendedName>
</protein>
<reference evidence="2 3" key="1">
    <citation type="submission" date="2022-01" db="EMBL/GenBank/DDBJ databases">
        <authorList>
            <person name="Xiong W."/>
            <person name="Schranz E."/>
        </authorList>
    </citation>
    <scope>NUCLEOTIDE SEQUENCE [LARGE SCALE GENOMIC DNA]</scope>
</reference>
<evidence type="ECO:0000259" key="1">
    <source>
        <dbReference type="Pfam" id="PF04195"/>
    </source>
</evidence>
<organism evidence="2 3">
    <name type="scientific">Lactuca virosa</name>
    <dbReference type="NCBI Taxonomy" id="75947"/>
    <lineage>
        <taxon>Eukaryota</taxon>
        <taxon>Viridiplantae</taxon>
        <taxon>Streptophyta</taxon>
        <taxon>Embryophyta</taxon>
        <taxon>Tracheophyta</taxon>
        <taxon>Spermatophyta</taxon>
        <taxon>Magnoliopsida</taxon>
        <taxon>eudicotyledons</taxon>
        <taxon>Gunneridae</taxon>
        <taxon>Pentapetalae</taxon>
        <taxon>asterids</taxon>
        <taxon>campanulids</taxon>
        <taxon>Asterales</taxon>
        <taxon>Asteraceae</taxon>
        <taxon>Cichorioideae</taxon>
        <taxon>Cichorieae</taxon>
        <taxon>Lactucinae</taxon>
        <taxon>Lactuca</taxon>
    </lineage>
</organism>
<sequence>MLVFFPTHFQSEGFQNRYGFQLDDGVTIPVEGSVITRPRPSKVGIYLKHFDIGYRLMSSDFLLELLDHHKIHINQLVLNGVNKNVAFEMLCRCNNIVPDFWVFRHFFFICRLRLFRCCARVCSVWGRYEHFLAFVLKYA</sequence>
<evidence type="ECO:0000313" key="3">
    <source>
        <dbReference type="Proteomes" id="UP001157418"/>
    </source>
</evidence>